<proteinExistence type="predicted"/>
<dbReference type="EMBL" id="JAXCLX010000001">
    <property type="protein sequence ID" value="MDY0870833.1"/>
    <property type="molecule type" value="Genomic_DNA"/>
</dbReference>
<evidence type="ECO:0000259" key="1">
    <source>
        <dbReference type="Pfam" id="PF12705"/>
    </source>
</evidence>
<keyword evidence="3" id="KW-1185">Reference proteome</keyword>
<dbReference type="InterPro" id="IPR027417">
    <property type="entry name" value="P-loop_NTPase"/>
</dbReference>
<dbReference type="InterPro" id="IPR014153">
    <property type="entry name" value="Ds_break_AddB"/>
</dbReference>
<accession>A0ABU5DU23</accession>
<sequence>MDRRPSLFGRESPVCCIPTGVSFVDALAHGLMQETAGDPLSLSAITVLLPNRRACRAVQEAFLRLGASGGRALMLPRLMPLGDLDDSEVGLQGIALDFSLGEDLSDPLPPAMPNMRRHLLLALLVQKAAAATLPGGGDMSFDQAARLAAELARLLDQVETERLDFAAIRNLAPAELAEHWQLTLRFLGILQENWPEILRQEGAVDAAKRRNLLLERQARLWRERPPAHPIIAAGSTGSIPASADLIATIAGLPQGLVVLPGLDTEADDKQWAEISADPAHPQFGLAQLLARLETPPAKIWAWPHPLPDGPRRPAPPTRGRIVSAALLPAEATKEWPAIAVRLGDRAELAWRDVQRIDCRTEQEEAGIIALMLREAVAQPAPYRAALVTPDRGLARRVAAELRRWGIVIDDSAGTPLPTTSSGLFFRLIAEALAEDLAPVPLLALLKHPLAAAGMPQLEFQRLVHLFERKVLRGPRPAPGLAGLEAALTAADRLSDTDRRSIRLLLDRLTSLIAALGTWSEDLPLADRLTAHVRFAEALAARPEAMGGSYLWHGEAGEALGGFVADLHQACSGMAAIGARTYAALIAELMGGVDVRPRFGLHPRLFIWGPLEARLQQVDLMVLGGLNEGIWPGDVAIDPWLSRPMRRDFGLPALERKVGLAAHDFQQALGAPQVVLTRAQRVGGKPSVPSRWLLRLDAFLRALGLVEPVEGPSQYRGWQMRLDRPEKIQARGRPAPTPGARYRPNELPVTDIEKWMRDPYVLYARRILKLRPLDPLDQNADAADLGNLFHGILDRFLKDTPLPLPDDAEARLLSIGTQEFAQHMARPAVWAFWWPRFRQMAGWFIAEMRARQDGLTFIATESTGSLTIDSVSPPFKLTAKADRLDVQRDGRLTIIDYKTGRPPNPQDVILGFSPQLPLEAAIASQGGFDKVPTAAVAALEFWYLKGGRGGATVIPVKDPESKAVADPMTLAVDAYQGLKDLVEHFSHDDTPYMAEPRGDFGLTYNDYEHLARYDEWSNEDEA</sequence>
<protein>
    <submittedName>
        <fullName evidence="2">Double-strand break repair protein AddB</fullName>
    </submittedName>
</protein>
<dbReference type="Gene3D" id="3.90.320.10">
    <property type="match status" value="1"/>
</dbReference>
<comment type="caution">
    <text evidence="2">The sequence shown here is derived from an EMBL/GenBank/DDBJ whole genome shotgun (WGS) entry which is preliminary data.</text>
</comment>
<dbReference type="Proteomes" id="UP001271769">
    <property type="component" value="Unassembled WGS sequence"/>
</dbReference>
<reference evidence="2 3" key="1">
    <citation type="journal article" date="2013" name="Antonie Van Leeuwenhoek">
        <title>Dongia rigui sp. nov., isolated from freshwater of a large wetland in Korea.</title>
        <authorList>
            <person name="Baik K.S."/>
            <person name="Hwang Y.M."/>
            <person name="Choi J.S."/>
            <person name="Kwon J."/>
            <person name="Seong C.N."/>
        </authorList>
    </citation>
    <scope>NUCLEOTIDE SEQUENCE [LARGE SCALE GENOMIC DNA]</scope>
    <source>
        <strain evidence="2 3">04SU4-P</strain>
    </source>
</reference>
<name>A0ABU5DU23_9PROT</name>
<evidence type="ECO:0000313" key="2">
    <source>
        <dbReference type="EMBL" id="MDY0870833.1"/>
    </source>
</evidence>
<dbReference type="InterPro" id="IPR011604">
    <property type="entry name" value="PDDEXK-like_dom_sf"/>
</dbReference>
<dbReference type="Pfam" id="PF12705">
    <property type="entry name" value="PDDEXK_1"/>
    <property type="match status" value="1"/>
</dbReference>
<gene>
    <name evidence="2" type="primary">addB</name>
    <name evidence="2" type="ORF">SMD31_02825</name>
</gene>
<dbReference type="InterPro" id="IPR038726">
    <property type="entry name" value="PDDEXK_AddAB-type"/>
</dbReference>
<evidence type="ECO:0000313" key="3">
    <source>
        <dbReference type="Proteomes" id="UP001271769"/>
    </source>
</evidence>
<dbReference type="RefSeq" id="WP_320499186.1">
    <property type="nucleotide sequence ID" value="NZ_JAXCLX010000001.1"/>
</dbReference>
<dbReference type="NCBIfam" id="TIGR02786">
    <property type="entry name" value="addB_alphas"/>
    <property type="match status" value="1"/>
</dbReference>
<feature type="domain" description="PD-(D/E)XK endonuclease-like" evidence="1">
    <location>
        <begin position="748"/>
        <end position="960"/>
    </location>
</feature>
<organism evidence="2 3">
    <name type="scientific">Dongia rigui</name>
    <dbReference type="NCBI Taxonomy" id="940149"/>
    <lineage>
        <taxon>Bacteria</taxon>
        <taxon>Pseudomonadati</taxon>
        <taxon>Pseudomonadota</taxon>
        <taxon>Alphaproteobacteria</taxon>
        <taxon>Rhodospirillales</taxon>
        <taxon>Dongiaceae</taxon>
        <taxon>Dongia</taxon>
    </lineage>
</organism>
<dbReference type="SUPFAM" id="SSF52540">
    <property type="entry name" value="P-loop containing nucleoside triphosphate hydrolases"/>
    <property type="match status" value="1"/>
</dbReference>